<protein>
    <submittedName>
        <fullName evidence="2">Uncharacterized protein</fullName>
    </submittedName>
</protein>
<reference evidence="2 3" key="1">
    <citation type="submission" date="2024-08" db="EMBL/GenBank/DDBJ databases">
        <title>Insights into the chromosomal genome structure of Flemingia macrophylla.</title>
        <authorList>
            <person name="Ding Y."/>
            <person name="Zhao Y."/>
            <person name="Bi W."/>
            <person name="Wu M."/>
            <person name="Zhao G."/>
            <person name="Gong Y."/>
            <person name="Li W."/>
            <person name="Zhang P."/>
        </authorList>
    </citation>
    <scope>NUCLEOTIDE SEQUENCE [LARGE SCALE GENOMIC DNA]</scope>
    <source>
        <strain evidence="2">DYQJB</strain>
        <tissue evidence="2">Leaf</tissue>
    </source>
</reference>
<keyword evidence="3" id="KW-1185">Reference proteome</keyword>
<accession>A0ABD1L0J6</accession>
<dbReference type="Proteomes" id="UP001603857">
    <property type="component" value="Unassembled WGS sequence"/>
</dbReference>
<sequence length="92" mass="10342">MENLCEVTPSKPKESKSSFYPIMVMSPTPPESTPSSSNLIISFDGKSQSQSQNNHLPNPMNSDIDNFEITEDGKRKNVSDVWNHFKRKIVNG</sequence>
<name>A0ABD1L0J6_9FABA</name>
<evidence type="ECO:0000256" key="1">
    <source>
        <dbReference type="SAM" id="MobiDB-lite"/>
    </source>
</evidence>
<feature type="compositionally biased region" description="Polar residues" evidence="1">
    <location>
        <begin position="45"/>
        <end position="64"/>
    </location>
</feature>
<dbReference type="EMBL" id="JBGMDY010000011">
    <property type="protein sequence ID" value="KAL2316883.1"/>
    <property type="molecule type" value="Genomic_DNA"/>
</dbReference>
<dbReference type="AlphaFoldDB" id="A0ABD1L0J6"/>
<comment type="caution">
    <text evidence="2">The sequence shown here is derived from an EMBL/GenBank/DDBJ whole genome shotgun (WGS) entry which is preliminary data.</text>
</comment>
<organism evidence="2 3">
    <name type="scientific">Flemingia macrophylla</name>
    <dbReference type="NCBI Taxonomy" id="520843"/>
    <lineage>
        <taxon>Eukaryota</taxon>
        <taxon>Viridiplantae</taxon>
        <taxon>Streptophyta</taxon>
        <taxon>Embryophyta</taxon>
        <taxon>Tracheophyta</taxon>
        <taxon>Spermatophyta</taxon>
        <taxon>Magnoliopsida</taxon>
        <taxon>eudicotyledons</taxon>
        <taxon>Gunneridae</taxon>
        <taxon>Pentapetalae</taxon>
        <taxon>rosids</taxon>
        <taxon>fabids</taxon>
        <taxon>Fabales</taxon>
        <taxon>Fabaceae</taxon>
        <taxon>Papilionoideae</taxon>
        <taxon>50 kb inversion clade</taxon>
        <taxon>NPAAA clade</taxon>
        <taxon>indigoferoid/millettioid clade</taxon>
        <taxon>Phaseoleae</taxon>
        <taxon>Flemingia</taxon>
    </lineage>
</organism>
<evidence type="ECO:0000313" key="3">
    <source>
        <dbReference type="Proteomes" id="UP001603857"/>
    </source>
</evidence>
<proteinExistence type="predicted"/>
<evidence type="ECO:0000313" key="2">
    <source>
        <dbReference type="EMBL" id="KAL2316883.1"/>
    </source>
</evidence>
<feature type="region of interest" description="Disordered" evidence="1">
    <location>
        <begin position="1"/>
        <end position="66"/>
    </location>
</feature>
<gene>
    <name evidence="2" type="ORF">Fmac_030759</name>
</gene>